<dbReference type="SMART" id="SM00409">
    <property type="entry name" value="IG"/>
    <property type="match status" value="2"/>
</dbReference>
<comment type="subcellular location">
    <subcellularLocation>
        <location evidence="1">Cell membrane</location>
    </subcellularLocation>
</comment>
<dbReference type="PANTHER" id="PTHR12231:SF157">
    <property type="entry name" value="DPR-INTERACTING PROTEIN EPSILON-RELATED"/>
    <property type="match status" value="1"/>
</dbReference>
<name>A0A3Q0J3W0_DIACI</name>
<dbReference type="PANTHER" id="PTHR12231">
    <property type="entry name" value="CTX-RELATED TYPE I TRANSMEMBRANE PROTEIN"/>
    <property type="match status" value="1"/>
</dbReference>
<evidence type="ECO:0000313" key="11">
    <source>
        <dbReference type="RefSeq" id="XP_026683177.1"/>
    </source>
</evidence>
<proteinExistence type="predicted"/>
<dbReference type="SMART" id="SM00408">
    <property type="entry name" value="IGc2"/>
    <property type="match status" value="1"/>
</dbReference>
<dbReference type="FunFam" id="2.60.40.10:FF:000328">
    <property type="entry name" value="CLUMA_CG000981, isoform A"/>
    <property type="match status" value="1"/>
</dbReference>
<gene>
    <name evidence="11" type="primary">LOC103514392</name>
</gene>
<dbReference type="InterPro" id="IPR051170">
    <property type="entry name" value="Neural/epithelial_adhesion"/>
</dbReference>
<dbReference type="SUPFAM" id="SSF48726">
    <property type="entry name" value="Immunoglobulin"/>
    <property type="match status" value="2"/>
</dbReference>
<dbReference type="InterPro" id="IPR007110">
    <property type="entry name" value="Ig-like_dom"/>
</dbReference>
<feature type="non-terminal residue" evidence="11">
    <location>
        <position position="1"/>
    </location>
</feature>
<keyword evidence="7" id="KW-0325">Glycoprotein</keyword>
<dbReference type="GeneID" id="103514392"/>
<organism evidence="10 11">
    <name type="scientific">Diaphorina citri</name>
    <name type="common">Asian citrus psyllid</name>
    <dbReference type="NCBI Taxonomy" id="121845"/>
    <lineage>
        <taxon>Eukaryota</taxon>
        <taxon>Metazoa</taxon>
        <taxon>Ecdysozoa</taxon>
        <taxon>Arthropoda</taxon>
        <taxon>Hexapoda</taxon>
        <taxon>Insecta</taxon>
        <taxon>Pterygota</taxon>
        <taxon>Neoptera</taxon>
        <taxon>Paraneoptera</taxon>
        <taxon>Hemiptera</taxon>
        <taxon>Sternorrhyncha</taxon>
        <taxon>Psylloidea</taxon>
        <taxon>Psyllidae</taxon>
        <taxon>Diaphorininae</taxon>
        <taxon>Diaphorina</taxon>
    </lineage>
</organism>
<evidence type="ECO:0000256" key="3">
    <source>
        <dbReference type="ARBA" id="ARBA00022729"/>
    </source>
</evidence>
<keyword evidence="4" id="KW-0677">Repeat</keyword>
<evidence type="ECO:0000256" key="5">
    <source>
        <dbReference type="ARBA" id="ARBA00023136"/>
    </source>
</evidence>
<dbReference type="PROSITE" id="PS50835">
    <property type="entry name" value="IG_LIKE"/>
    <property type="match status" value="2"/>
</dbReference>
<protein>
    <submittedName>
        <fullName evidence="11">Neuronal growth regulator 1-like</fullName>
    </submittedName>
</protein>
<dbReference type="GO" id="GO:0043005">
    <property type="term" value="C:neuron projection"/>
    <property type="evidence" value="ECO:0007669"/>
    <property type="project" value="TreeGrafter"/>
</dbReference>
<dbReference type="InterPro" id="IPR003599">
    <property type="entry name" value="Ig_sub"/>
</dbReference>
<dbReference type="PaxDb" id="121845-A0A3Q0J3W0"/>
<evidence type="ECO:0000256" key="2">
    <source>
        <dbReference type="ARBA" id="ARBA00022475"/>
    </source>
</evidence>
<feature type="domain" description="Ig-like" evidence="9">
    <location>
        <begin position="102"/>
        <end position="195"/>
    </location>
</feature>
<dbReference type="InterPro" id="IPR036179">
    <property type="entry name" value="Ig-like_dom_sf"/>
</dbReference>
<keyword evidence="6" id="KW-1015">Disulfide bond</keyword>
<evidence type="ECO:0000259" key="9">
    <source>
        <dbReference type="PROSITE" id="PS50835"/>
    </source>
</evidence>
<keyword evidence="10" id="KW-1185">Reference proteome</keyword>
<evidence type="ECO:0000256" key="8">
    <source>
        <dbReference type="ARBA" id="ARBA00023319"/>
    </source>
</evidence>
<dbReference type="Gene3D" id="2.60.40.10">
    <property type="entry name" value="Immunoglobulins"/>
    <property type="match status" value="4"/>
</dbReference>
<keyword evidence="2" id="KW-1003">Cell membrane</keyword>
<dbReference type="KEGG" id="dci:103514392"/>
<dbReference type="Pfam" id="PF13927">
    <property type="entry name" value="Ig_3"/>
    <property type="match status" value="2"/>
</dbReference>
<keyword evidence="5" id="KW-0472">Membrane</keyword>
<accession>A0A3Q0J3W0</accession>
<reference evidence="11" key="1">
    <citation type="submission" date="2025-08" db="UniProtKB">
        <authorList>
            <consortium name="RefSeq"/>
        </authorList>
    </citation>
    <scope>IDENTIFICATION</scope>
</reference>
<keyword evidence="8" id="KW-0393">Immunoglobulin domain</keyword>
<evidence type="ECO:0000256" key="6">
    <source>
        <dbReference type="ARBA" id="ARBA00023157"/>
    </source>
</evidence>
<dbReference type="STRING" id="121845.A0A3Q0J3W0"/>
<dbReference type="InterPro" id="IPR003598">
    <property type="entry name" value="Ig_sub2"/>
</dbReference>
<dbReference type="CDD" id="cd00096">
    <property type="entry name" value="Ig"/>
    <property type="match status" value="1"/>
</dbReference>
<feature type="domain" description="Ig-like" evidence="9">
    <location>
        <begin position="1"/>
        <end position="62"/>
    </location>
</feature>
<dbReference type="RefSeq" id="XP_026683177.1">
    <property type="nucleotide sequence ID" value="XM_026827376.1"/>
</dbReference>
<sequence length="250" mass="27780">VAWMHFEQSAILTVANHVITRNPRISVSHDKHKTWFLHISNIQEEDKGRYMCQINTVTAKTTYGYLHVVVPPNIDDSLSSSDVIVREGANVTLSCHATGSPPPVIKWKRDDIAKININKTHAVREGANVTLSCHATGSPPPVIKWKRDDIAKININKTHAVSEFEGPVLEMTRISRLDMGAYLCIASNNVPPTVSKRIKVSVDLSEFEGPVLEMTRISRLDMGAYLCIASNNVPPTVSKRIKVSVDCKYI</sequence>
<dbReference type="Proteomes" id="UP000079169">
    <property type="component" value="Unplaced"/>
</dbReference>
<evidence type="ECO:0000256" key="7">
    <source>
        <dbReference type="ARBA" id="ARBA00023180"/>
    </source>
</evidence>
<evidence type="ECO:0000256" key="4">
    <source>
        <dbReference type="ARBA" id="ARBA00022737"/>
    </source>
</evidence>
<keyword evidence="3" id="KW-0732">Signal</keyword>
<dbReference type="AlphaFoldDB" id="A0A3Q0J3W0"/>
<dbReference type="GO" id="GO:0005886">
    <property type="term" value="C:plasma membrane"/>
    <property type="evidence" value="ECO:0007669"/>
    <property type="project" value="UniProtKB-SubCell"/>
</dbReference>
<dbReference type="InterPro" id="IPR013783">
    <property type="entry name" value="Ig-like_fold"/>
</dbReference>
<evidence type="ECO:0000313" key="10">
    <source>
        <dbReference type="Proteomes" id="UP000079169"/>
    </source>
</evidence>
<evidence type="ECO:0000256" key="1">
    <source>
        <dbReference type="ARBA" id="ARBA00004236"/>
    </source>
</evidence>